<proteinExistence type="predicted"/>
<feature type="compositionally biased region" description="Low complexity" evidence="1">
    <location>
        <begin position="142"/>
        <end position="156"/>
    </location>
</feature>
<feature type="compositionally biased region" description="Basic and acidic residues" evidence="1">
    <location>
        <begin position="7"/>
        <end position="19"/>
    </location>
</feature>
<organism evidence="2">
    <name type="scientific">uncultured Quadrisphaera sp</name>
    <dbReference type="NCBI Taxonomy" id="904978"/>
    <lineage>
        <taxon>Bacteria</taxon>
        <taxon>Bacillati</taxon>
        <taxon>Actinomycetota</taxon>
        <taxon>Actinomycetes</taxon>
        <taxon>Kineosporiales</taxon>
        <taxon>Kineosporiaceae</taxon>
        <taxon>Quadrisphaera</taxon>
        <taxon>environmental samples</taxon>
    </lineage>
</organism>
<feature type="compositionally biased region" description="Basic residues" evidence="1">
    <location>
        <begin position="27"/>
        <end position="40"/>
    </location>
</feature>
<gene>
    <name evidence="2" type="ORF">AVDCRST_MAG35-2270</name>
</gene>
<name>A0A6J4PTZ8_9ACTN</name>
<evidence type="ECO:0000256" key="1">
    <source>
        <dbReference type="SAM" id="MobiDB-lite"/>
    </source>
</evidence>
<evidence type="ECO:0000313" key="2">
    <source>
        <dbReference type="EMBL" id="CAA9425327.1"/>
    </source>
</evidence>
<feature type="compositionally biased region" description="Basic and acidic residues" evidence="1">
    <location>
        <begin position="120"/>
        <end position="138"/>
    </location>
</feature>
<reference evidence="2" key="1">
    <citation type="submission" date="2020-02" db="EMBL/GenBank/DDBJ databases">
        <authorList>
            <person name="Meier V. D."/>
        </authorList>
    </citation>
    <scope>NUCLEOTIDE SEQUENCE</scope>
    <source>
        <strain evidence="2">AVDCRST_MAG35</strain>
    </source>
</reference>
<feature type="non-terminal residue" evidence="2">
    <location>
        <position position="1"/>
    </location>
</feature>
<sequence length="156" mass="16886">GHPGVRPRPDHQRPVDHPRVVRAGTHGGHHHHRCAHRAAAPHRDLLLPRAGPLVPLQHPRPPLLVREPAGRPGLHLPPQARRARRPGRDGAARARPGGAPADFHRDRRGPQPAVQPGMDHPADPRGRLDRRQPADGDPLRPPAAVGRPARPTGSAL</sequence>
<protein>
    <submittedName>
        <fullName evidence="2">Uncharacterized protein</fullName>
    </submittedName>
</protein>
<dbReference type="AlphaFoldDB" id="A0A6J4PTZ8"/>
<dbReference type="EMBL" id="CADCUY010000466">
    <property type="protein sequence ID" value="CAA9425327.1"/>
    <property type="molecule type" value="Genomic_DNA"/>
</dbReference>
<accession>A0A6J4PTZ8</accession>
<feature type="region of interest" description="Disordered" evidence="1">
    <location>
        <begin position="1"/>
        <end position="156"/>
    </location>
</feature>
<feature type="non-terminal residue" evidence="2">
    <location>
        <position position="156"/>
    </location>
</feature>